<protein>
    <submittedName>
        <fullName evidence="1">Uncharacterized protein</fullName>
    </submittedName>
</protein>
<gene>
    <name evidence="1" type="ORF">DAPPUDRAFT_310658</name>
</gene>
<reference evidence="1 2" key="1">
    <citation type="journal article" date="2011" name="Science">
        <title>The ecoresponsive genome of Daphnia pulex.</title>
        <authorList>
            <person name="Colbourne J.K."/>
            <person name="Pfrender M.E."/>
            <person name="Gilbert D."/>
            <person name="Thomas W.K."/>
            <person name="Tucker A."/>
            <person name="Oakley T.H."/>
            <person name="Tokishita S."/>
            <person name="Aerts A."/>
            <person name="Arnold G.J."/>
            <person name="Basu M.K."/>
            <person name="Bauer D.J."/>
            <person name="Caceres C.E."/>
            <person name="Carmel L."/>
            <person name="Casola C."/>
            <person name="Choi J.H."/>
            <person name="Detter J.C."/>
            <person name="Dong Q."/>
            <person name="Dusheyko S."/>
            <person name="Eads B.D."/>
            <person name="Frohlich T."/>
            <person name="Geiler-Samerotte K.A."/>
            <person name="Gerlach D."/>
            <person name="Hatcher P."/>
            <person name="Jogdeo S."/>
            <person name="Krijgsveld J."/>
            <person name="Kriventseva E.V."/>
            <person name="Kultz D."/>
            <person name="Laforsch C."/>
            <person name="Lindquist E."/>
            <person name="Lopez J."/>
            <person name="Manak J.R."/>
            <person name="Muller J."/>
            <person name="Pangilinan J."/>
            <person name="Patwardhan R.P."/>
            <person name="Pitluck S."/>
            <person name="Pritham E.J."/>
            <person name="Rechtsteiner A."/>
            <person name="Rho M."/>
            <person name="Rogozin I.B."/>
            <person name="Sakarya O."/>
            <person name="Salamov A."/>
            <person name="Schaack S."/>
            <person name="Shapiro H."/>
            <person name="Shiga Y."/>
            <person name="Skalitzky C."/>
            <person name="Smith Z."/>
            <person name="Souvorov A."/>
            <person name="Sung W."/>
            <person name="Tang Z."/>
            <person name="Tsuchiya D."/>
            <person name="Tu H."/>
            <person name="Vos H."/>
            <person name="Wang M."/>
            <person name="Wolf Y.I."/>
            <person name="Yamagata H."/>
            <person name="Yamada T."/>
            <person name="Ye Y."/>
            <person name="Shaw J.R."/>
            <person name="Andrews J."/>
            <person name="Crease T.J."/>
            <person name="Tang H."/>
            <person name="Lucas S.M."/>
            <person name="Robertson H.M."/>
            <person name="Bork P."/>
            <person name="Koonin E.V."/>
            <person name="Zdobnov E.M."/>
            <person name="Grigoriev I.V."/>
            <person name="Lynch M."/>
            <person name="Boore J.L."/>
        </authorList>
    </citation>
    <scope>NUCLEOTIDE SEQUENCE [LARGE SCALE GENOMIC DNA]</scope>
</reference>
<organism evidence="1 2">
    <name type="scientific">Daphnia pulex</name>
    <name type="common">Water flea</name>
    <dbReference type="NCBI Taxonomy" id="6669"/>
    <lineage>
        <taxon>Eukaryota</taxon>
        <taxon>Metazoa</taxon>
        <taxon>Ecdysozoa</taxon>
        <taxon>Arthropoda</taxon>
        <taxon>Crustacea</taxon>
        <taxon>Branchiopoda</taxon>
        <taxon>Diplostraca</taxon>
        <taxon>Cladocera</taxon>
        <taxon>Anomopoda</taxon>
        <taxon>Daphniidae</taxon>
        <taxon>Daphnia</taxon>
    </lineage>
</organism>
<dbReference type="HOGENOM" id="CLU_2280203_0_0_1"/>
<proteinExistence type="predicted"/>
<dbReference type="EMBL" id="GL732525">
    <property type="protein sequence ID" value="EFX88482.1"/>
    <property type="molecule type" value="Genomic_DNA"/>
</dbReference>
<dbReference type="InParanoid" id="E9FV27"/>
<evidence type="ECO:0000313" key="1">
    <source>
        <dbReference type="EMBL" id="EFX88482.1"/>
    </source>
</evidence>
<evidence type="ECO:0000313" key="2">
    <source>
        <dbReference type="Proteomes" id="UP000000305"/>
    </source>
</evidence>
<accession>E9FV27</accession>
<name>E9FV27_DAPPU</name>
<dbReference type="KEGG" id="dpx:DAPPUDRAFT_310658"/>
<keyword evidence="2" id="KW-1185">Reference proteome</keyword>
<dbReference type="Proteomes" id="UP000000305">
    <property type="component" value="Unassembled WGS sequence"/>
</dbReference>
<sequence>MEKCLAGFSELMVAIVDEDTSDKIIIESAEHVGNILLELGIDEATKYLKSNLNLKWLLTSAAQRINSKEKNHNSSLVYSLHEALTLFTEEMPCEHAQSHALR</sequence>
<dbReference type="AlphaFoldDB" id="E9FV27"/>